<keyword evidence="2" id="KW-1185">Reference proteome</keyword>
<dbReference type="InterPro" id="IPR022037">
    <property type="entry name" value="DUF3606"/>
</dbReference>
<accession>A0ABT8YAK8</accession>
<evidence type="ECO:0000313" key="2">
    <source>
        <dbReference type="Proteomes" id="UP001169764"/>
    </source>
</evidence>
<gene>
    <name evidence="1" type="ORF">Q4F19_13325</name>
</gene>
<reference evidence="1" key="1">
    <citation type="submission" date="2023-07" db="EMBL/GenBank/DDBJ databases">
        <authorList>
            <person name="Kim M."/>
        </authorList>
    </citation>
    <scope>NUCLEOTIDE SEQUENCE</scope>
    <source>
        <strain evidence="1">BIUV-7</strain>
    </source>
</reference>
<comment type="caution">
    <text evidence="1">The sequence shown here is derived from an EMBL/GenBank/DDBJ whole genome shotgun (WGS) entry which is preliminary data.</text>
</comment>
<evidence type="ECO:0000313" key="1">
    <source>
        <dbReference type="EMBL" id="MDO6415368.1"/>
    </source>
</evidence>
<proteinExistence type="predicted"/>
<sequence>MSDDLKQRGAPYSHRIDMGQEDQVEYWTNRYEVTRDALAEAVKQVGTDADKVAVYLGKPA</sequence>
<dbReference type="Proteomes" id="UP001169764">
    <property type="component" value="Unassembled WGS sequence"/>
</dbReference>
<dbReference type="EMBL" id="JAUOTP010000005">
    <property type="protein sequence ID" value="MDO6415368.1"/>
    <property type="molecule type" value="Genomic_DNA"/>
</dbReference>
<name>A0ABT8YAK8_9SPHN</name>
<protein>
    <submittedName>
        <fullName evidence="1">DUF3606 domain-containing protein</fullName>
    </submittedName>
</protein>
<dbReference type="Pfam" id="PF12244">
    <property type="entry name" value="DUF3606"/>
    <property type="match status" value="1"/>
</dbReference>
<dbReference type="RefSeq" id="WP_303543329.1">
    <property type="nucleotide sequence ID" value="NZ_JAUOTP010000005.1"/>
</dbReference>
<organism evidence="1 2">
    <name type="scientific">Sphingomonas natans</name>
    <dbReference type="NCBI Taxonomy" id="3063330"/>
    <lineage>
        <taxon>Bacteria</taxon>
        <taxon>Pseudomonadati</taxon>
        <taxon>Pseudomonadota</taxon>
        <taxon>Alphaproteobacteria</taxon>
        <taxon>Sphingomonadales</taxon>
        <taxon>Sphingomonadaceae</taxon>
        <taxon>Sphingomonas</taxon>
    </lineage>
</organism>